<dbReference type="RefSeq" id="WP_169160273.1">
    <property type="nucleotide sequence ID" value="NZ_JABBFW010000006.1"/>
</dbReference>
<accession>A0A848F964</accession>
<dbReference type="EMBL" id="JABBFW010000006">
    <property type="protein sequence ID" value="NML15356.1"/>
    <property type="molecule type" value="Genomic_DNA"/>
</dbReference>
<dbReference type="InterPro" id="IPR029063">
    <property type="entry name" value="SAM-dependent_MTases_sf"/>
</dbReference>
<gene>
    <name evidence="2" type="ORF">HHL10_10225</name>
</gene>
<protein>
    <submittedName>
        <fullName evidence="2">Methyltransferase domain-containing protein</fullName>
    </submittedName>
</protein>
<name>A0A848F964_9BURK</name>
<dbReference type="PANTHER" id="PTHR43591:SF24">
    <property type="entry name" value="2-METHOXY-6-POLYPRENYL-1,4-BENZOQUINOL METHYLASE, MITOCHONDRIAL"/>
    <property type="match status" value="1"/>
</dbReference>
<dbReference type="Proteomes" id="UP000574067">
    <property type="component" value="Unassembled WGS sequence"/>
</dbReference>
<keyword evidence="3" id="KW-1185">Reference proteome</keyword>
<dbReference type="GO" id="GO:0008757">
    <property type="term" value="F:S-adenosylmethionine-dependent methyltransferase activity"/>
    <property type="evidence" value="ECO:0007669"/>
    <property type="project" value="InterPro"/>
</dbReference>
<feature type="domain" description="Methyltransferase type 11" evidence="1">
    <location>
        <begin position="53"/>
        <end position="144"/>
    </location>
</feature>
<keyword evidence="2" id="KW-0489">Methyltransferase</keyword>
<evidence type="ECO:0000313" key="3">
    <source>
        <dbReference type="Proteomes" id="UP000574067"/>
    </source>
</evidence>
<proteinExistence type="predicted"/>
<keyword evidence="2" id="KW-0808">Transferase</keyword>
<evidence type="ECO:0000313" key="2">
    <source>
        <dbReference type="EMBL" id="NML15356.1"/>
    </source>
</evidence>
<dbReference type="InterPro" id="IPR013216">
    <property type="entry name" value="Methyltransf_11"/>
</dbReference>
<organism evidence="2 3">
    <name type="scientific">Azohydromonas caseinilytica</name>
    <dbReference type="NCBI Taxonomy" id="2728836"/>
    <lineage>
        <taxon>Bacteria</taxon>
        <taxon>Pseudomonadati</taxon>
        <taxon>Pseudomonadota</taxon>
        <taxon>Betaproteobacteria</taxon>
        <taxon>Burkholderiales</taxon>
        <taxon>Sphaerotilaceae</taxon>
        <taxon>Azohydromonas</taxon>
    </lineage>
</organism>
<reference evidence="2 3" key="1">
    <citation type="submission" date="2020-04" db="EMBL/GenBank/DDBJ databases">
        <title>Azohydromonas sp. isolated from soil.</title>
        <authorList>
            <person name="Dahal R.H."/>
        </authorList>
    </citation>
    <scope>NUCLEOTIDE SEQUENCE [LARGE SCALE GENOMIC DNA]</scope>
    <source>
        <strain evidence="2 3">G-1-1-14</strain>
    </source>
</reference>
<dbReference type="Pfam" id="PF08241">
    <property type="entry name" value="Methyltransf_11"/>
    <property type="match status" value="1"/>
</dbReference>
<sequence length="274" mass="29333">MTDAHCTFGEFERAGWDDEATVSGYERHVATVTRQSMEALLDDAGVAAGQRVLDIATGPGHVAAAAARRGAEVLGIDFAAAQVRLARRRHPELRFEQADAQELPLPAGSFDAVVNAFGMCHLPEPERALREALRVLKPGGRLAFAVWDVAERAVVFGAFYAALRSHGEADVGLPPGPNFFLFSDPENSLRALREAGFSHPSVRTVPQVWRLAGVDELISIVEGSTVRAAATWGAQTPPAKQRIRAALAEALAPYRQGEVFDVPVPALLASAVKP</sequence>
<dbReference type="AlphaFoldDB" id="A0A848F964"/>
<evidence type="ECO:0000259" key="1">
    <source>
        <dbReference type="Pfam" id="PF08241"/>
    </source>
</evidence>
<dbReference type="Gene3D" id="3.40.50.150">
    <property type="entry name" value="Vaccinia Virus protein VP39"/>
    <property type="match status" value="1"/>
</dbReference>
<dbReference type="PANTHER" id="PTHR43591">
    <property type="entry name" value="METHYLTRANSFERASE"/>
    <property type="match status" value="1"/>
</dbReference>
<dbReference type="GO" id="GO:0032259">
    <property type="term" value="P:methylation"/>
    <property type="evidence" value="ECO:0007669"/>
    <property type="project" value="UniProtKB-KW"/>
</dbReference>
<dbReference type="SUPFAM" id="SSF53335">
    <property type="entry name" value="S-adenosyl-L-methionine-dependent methyltransferases"/>
    <property type="match status" value="1"/>
</dbReference>
<comment type="caution">
    <text evidence="2">The sequence shown here is derived from an EMBL/GenBank/DDBJ whole genome shotgun (WGS) entry which is preliminary data.</text>
</comment>
<dbReference type="CDD" id="cd02440">
    <property type="entry name" value="AdoMet_MTases"/>
    <property type="match status" value="1"/>
</dbReference>